<proteinExistence type="predicted"/>
<gene>
    <name evidence="2" type="ORF">C0Z20_07675</name>
</gene>
<comment type="caution">
    <text evidence="2">The sequence shown here is derived from an EMBL/GenBank/DDBJ whole genome shotgun (WGS) entry which is preliminary data.</text>
</comment>
<dbReference type="Pfam" id="PF13609">
    <property type="entry name" value="Porin_4"/>
    <property type="match status" value="1"/>
</dbReference>
<dbReference type="AlphaFoldDB" id="A0A2N7X622"/>
<dbReference type="Gene3D" id="2.40.160.10">
    <property type="entry name" value="Porin"/>
    <property type="match status" value="1"/>
</dbReference>
<dbReference type="GO" id="GO:0016020">
    <property type="term" value="C:membrane"/>
    <property type="evidence" value="ECO:0007669"/>
    <property type="project" value="InterPro"/>
</dbReference>
<evidence type="ECO:0000313" key="3">
    <source>
        <dbReference type="Proteomes" id="UP000235777"/>
    </source>
</evidence>
<reference evidence="2 3" key="1">
    <citation type="submission" date="2018-01" db="EMBL/GenBank/DDBJ databases">
        <title>Whole genome analyses suggest that Burkholderia sensu lato contains two further novel genera in the rhizoxinica-symbiotica group Mycetohabitans gen. nov., and Trinickia gen. nov.: implications for the evolution of diazotrophy and nodulation in the Burkholderiaceae.</title>
        <authorList>
            <person name="Estrada-de los Santos P."/>
            <person name="Palmer M."/>
            <person name="Chavez-Ramirez B."/>
            <person name="Beukes C."/>
            <person name="Steenkamp E.T."/>
            <person name="Hirsch A.M."/>
            <person name="Manyaka P."/>
            <person name="Maluk M."/>
            <person name="Lafos M."/>
            <person name="Crook M."/>
            <person name="Gross E."/>
            <person name="Simon M.F."/>
            <person name="Bueno dos Reis Junior F."/>
            <person name="Poole P.S."/>
            <person name="Venter S.N."/>
            <person name="James E.K."/>
        </authorList>
    </citation>
    <scope>NUCLEOTIDE SEQUENCE [LARGE SCALE GENOMIC DNA]</scope>
    <source>
        <strain evidence="2 3">JPY 581</strain>
    </source>
</reference>
<keyword evidence="3" id="KW-1185">Reference proteome</keyword>
<name>A0A2N7X622_9BURK</name>
<organism evidence="2 3">
    <name type="scientific">Trinickia symbiotica</name>
    <dbReference type="NCBI Taxonomy" id="863227"/>
    <lineage>
        <taxon>Bacteria</taxon>
        <taxon>Pseudomonadati</taxon>
        <taxon>Pseudomonadota</taxon>
        <taxon>Betaproteobacteria</taxon>
        <taxon>Burkholderiales</taxon>
        <taxon>Burkholderiaceae</taxon>
        <taxon>Trinickia</taxon>
    </lineage>
</organism>
<dbReference type="EMBL" id="PNYC01000004">
    <property type="protein sequence ID" value="PMS37203.1"/>
    <property type="molecule type" value="Genomic_DNA"/>
</dbReference>
<dbReference type="InterPro" id="IPR023614">
    <property type="entry name" value="Porin_dom_sf"/>
</dbReference>
<dbReference type="Proteomes" id="UP000235777">
    <property type="component" value="Unassembled WGS sequence"/>
</dbReference>
<evidence type="ECO:0000313" key="2">
    <source>
        <dbReference type="EMBL" id="PMS37203.1"/>
    </source>
</evidence>
<accession>A0A2N7X622</accession>
<sequence length="51" mass="5424">MDSNEKFRRWSIGLAMAGAAHAQSSVTLYGAVDTGFGRQACTNAIGAQRLH</sequence>
<feature type="domain" description="Porin" evidence="1">
    <location>
        <begin position="14"/>
        <end position="44"/>
    </location>
</feature>
<protein>
    <submittedName>
        <fullName evidence="2">Porin</fullName>
    </submittedName>
</protein>
<dbReference type="GO" id="GO:0015288">
    <property type="term" value="F:porin activity"/>
    <property type="evidence" value="ECO:0007669"/>
    <property type="project" value="InterPro"/>
</dbReference>
<dbReference type="InterPro" id="IPR033900">
    <property type="entry name" value="Gram_neg_porin_domain"/>
</dbReference>
<evidence type="ECO:0000259" key="1">
    <source>
        <dbReference type="Pfam" id="PF13609"/>
    </source>
</evidence>